<evidence type="ECO:0000313" key="2">
    <source>
        <dbReference type="EMBL" id="MBR7798130.1"/>
    </source>
</evidence>
<evidence type="ECO:0000313" key="3">
    <source>
        <dbReference type="Proteomes" id="UP000675284"/>
    </source>
</evidence>
<comment type="caution">
    <text evidence="2">The sequence shown here is derived from an EMBL/GenBank/DDBJ whole genome shotgun (WGS) entry which is preliminary data.</text>
</comment>
<keyword evidence="3" id="KW-1185">Reference proteome</keyword>
<dbReference type="NCBIfam" id="TIGR01409">
    <property type="entry name" value="TAT_signal_seq"/>
    <property type="match status" value="1"/>
</dbReference>
<protein>
    <submittedName>
        <fullName evidence="2">Gluconate 2-dehydrogenase subunit 3 family protein</fullName>
    </submittedName>
</protein>
<dbReference type="PROSITE" id="PS51318">
    <property type="entry name" value="TAT"/>
    <property type="match status" value="1"/>
</dbReference>
<proteinExistence type="predicted"/>
<keyword evidence="1" id="KW-0472">Membrane</keyword>
<dbReference type="RefSeq" id="WP_026681155.1">
    <property type="nucleotide sequence ID" value="NZ_BAAACY010000094.1"/>
</dbReference>
<dbReference type="Proteomes" id="UP000675284">
    <property type="component" value="Unassembled WGS sequence"/>
</dbReference>
<dbReference type="Pfam" id="PF13618">
    <property type="entry name" value="Gluconate_2-dh3"/>
    <property type="match status" value="1"/>
</dbReference>
<evidence type="ECO:0000256" key="1">
    <source>
        <dbReference type="SAM" id="Phobius"/>
    </source>
</evidence>
<dbReference type="AlphaFoldDB" id="A0A941DWQ2"/>
<dbReference type="InterPro" id="IPR006311">
    <property type="entry name" value="TAT_signal"/>
</dbReference>
<reference evidence="2" key="1">
    <citation type="submission" date="2021-04" db="EMBL/GenBank/DDBJ databases">
        <title>Isolation and polyphasic classification of algal microorganism.</title>
        <authorList>
            <person name="Wang S."/>
        </authorList>
    </citation>
    <scope>NUCLEOTIDE SEQUENCE</scope>
    <source>
        <strain evidence="2">720a</strain>
    </source>
</reference>
<name>A0A941DWQ2_9BACI</name>
<dbReference type="EMBL" id="JAGSOT010000090">
    <property type="protein sequence ID" value="MBR7798130.1"/>
    <property type="molecule type" value="Genomic_DNA"/>
</dbReference>
<gene>
    <name evidence="2" type="ORF">KCX74_19105</name>
</gene>
<keyword evidence="1" id="KW-1133">Transmembrane helix</keyword>
<organism evidence="2 3">
    <name type="scientific">Virgibacillus salarius</name>
    <dbReference type="NCBI Taxonomy" id="447199"/>
    <lineage>
        <taxon>Bacteria</taxon>
        <taxon>Bacillati</taxon>
        <taxon>Bacillota</taxon>
        <taxon>Bacilli</taxon>
        <taxon>Bacillales</taxon>
        <taxon>Bacillaceae</taxon>
        <taxon>Virgibacillus</taxon>
    </lineage>
</organism>
<dbReference type="InterPro" id="IPR019546">
    <property type="entry name" value="TAT_signal_bac_arc"/>
</dbReference>
<accession>A0A941DWQ2</accession>
<dbReference type="InterPro" id="IPR027056">
    <property type="entry name" value="Gluconate_2DH_su3"/>
</dbReference>
<feature type="transmembrane region" description="Helical" evidence="1">
    <location>
        <begin position="20"/>
        <end position="43"/>
    </location>
</feature>
<sequence>MAEDNNKEKIDQESLSRRKFLRNSGFAVGGLAVGGVLGSVIPWGTDEKEPQQAANETKNYNHALMNFNQVEFQTVEAATERIFPEDENGPGAQALGVAFYIDHQLAGSYGFNARDYMNPPFFHGEKTQGYQGRLKRREIFKIGIREMQNYSHSKYKKGFTDLTADEQDTVLADFADDKVNITTVSASGFFNLLRSMTLEGVYSDPLYGGNKDMQGWKLRDYPGDQMNYTQVIESEEFQQIEPRSLRDHMQ</sequence>
<keyword evidence="1" id="KW-0812">Transmembrane</keyword>